<dbReference type="RefSeq" id="WP_218467783.1">
    <property type="nucleotide sequence ID" value="NZ_JADRCR010000009.1"/>
</dbReference>
<reference evidence="1 2" key="1">
    <citation type="submission" date="2020-11" db="EMBL/GenBank/DDBJ databases">
        <title>Insectihabitans protaetiae gen. nov. sp. nov. and Insectihabitans allomyrinae sp. nov., isolated from larvae of Protaetia brevitarsis seulensis and Allomyrina dichotoma, respectively.</title>
        <authorList>
            <person name="Lee S.D."/>
            <person name="Byeon Y.-S."/>
            <person name="Kim S.-M."/>
            <person name="Yang H.L."/>
            <person name="Kim I.S."/>
        </authorList>
    </citation>
    <scope>NUCLEOTIDE SEQUENCE [LARGE SCALE GENOMIC DNA]</scope>
    <source>
        <strain evidence="1 2">BWR-B9</strain>
    </source>
</reference>
<name>A0ABS1ITM0_9GAMM</name>
<dbReference type="EMBL" id="JADRCR010000009">
    <property type="protein sequence ID" value="MBK5145100.1"/>
    <property type="molecule type" value="Genomic_DNA"/>
</dbReference>
<dbReference type="Proteomes" id="UP001296921">
    <property type="component" value="Unassembled WGS sequence"/>
</dbReference>
<protein>
    <submittedName>
        <fullName evidence="1">Uncharacterized protein</fullName>
    </submittedName>
</protein>
<organism evidence="1 2">
    <name type="scientific">Limnobaculum allomyrinae</name>
    <dbReference type="NCBI Taxonomy" id="2791986"/>
    <lineage>
        <taxon>Bacteria</taxon>
        <taxon>Pseudomonadati</taxon>
        <taxon>Pseudomonadota</taxon>
        <taxon>Gammaproteobacteria</taxon>
        <taxon>Enterobacterales</taxon>
        <taxon>Budviciaceae</taxon>
        <taxon>Limnobaculum</taxon>
    </lineage>
</organism>
<accession>A0ABS1ITM0</accession>
<sequence>MNAQQFNQQYPKQSLFYLRTFAGQQIVRTTGQAHHCSEGQVMVEINRNPWFVSIHALRAVPVGVVKQESPGPFFTIGPVVRTPLYYSEF</sequence>
<proteinExistence type="predicted"/>
<gene>
    <name evidence="1" type="ORF">I2494_15530</name>
</gene>
<keyword evidence="2" id="KW-1185">Reference proteome</keyword>
<evidence type="ECO:0000313" key="1">
    <source>
        <dbReference type="EMBL" id="MBK5145100.1"/>
    </source>
</evidence>
<comment type="caution">
    <text evidence="1">The sequence shown here is derived from an EMBL/GenBank/DDBJ whole genome shotgun (WGS) entry which is preliminary data.</text>
</comment>
<evidence type="ECO:0000313" key="2">
    <source>
        <dbReference type="Proteomes" id="UP001296921"/>
    </source>
</evidence>